<dbReference type="InterPro" id="IPR002616">
    <property type="entry name" value="tRNA_ribo_trans-like"/>
</dbReference>
<dbReference type="KEGG" id="ladl:NCTC12735_01258"/>
<dbReference type="GO" id="GO:0006400">
    <property type="term" value="P:tRNA modification"/>
    <property type="evidence" value="ECO:0007669"/>
    <property type="project" value="InterPro"/>
</dbReference>
<evidence type="ECO:0000313" key="2">
    <source>
        <dbReference type="EMBL" id="KTC64940.1"/>
    </source>
</evidence>
<evidence type="ECO:0000313" key="4">
    <source>
        <dbReference type="Proteomes" id="UP000054859"/>
    </source>
</evidence>
<dbReference type="Gene3D" id="3.20.20.105">
    <property type="entry name" value="Queuine tRNA-ribosyltransferase-like"/>
    <property type="match status" value="1"/>
</dbReference>
<dbReference type="Proteomes" id="UP000054859">
    <property type="component" value="Unassembled WGS sequence"/>
</dbReference>
<accession>A0A0W0R1I1</accession>
<dbReference type="Proteomes" id="UP000281170">
    <property type="component" value="Plasmid 19"/>
</dbReference>
<organism evidence="2 4">
    <name type="scientific">Legionella adelaidensis</name>
    <dbReference type="NCBI Taxonomy" id="45056"/>
    <lineage>
        <taxon>Bacteria</taxon>
        <taxon>Pseudomonadati</taxon>
        <taxon>Pseudomonadota</taxon>
        <taxon>Gammaproteobacteria</taxon>
        <taxon>Legionellales</taxon>
        <taxon>Legionellaceae</taxon>
        <taxon>Legionella</taxon>
    </lineage>
</organism>
<evidence type="ECO:0000313" key="3">
    <source>
        <dbReference type="EMBL" id="VEH85623.1"/>
    </source>
</evidence>
<dbReference type="InterPro" id="IPR050852">
    <property type="entry name" value="Queuine_tRNA-ribosyltrfase"/>
</dbReference>
<keyword evidence="3" id="KW-0614">Plasmid</keyword>
<dbReference type="AlphaFoldDB" id="A0A0W0R1I1"/>
<dbReference type="PANTHER" id="PTHR46064">
    <property type="entry name" value="QUEUINE TRNA-RIBOSYLTRANSFERASE ACCESSORY SUBUNIT 2"/>
    <property type="match status" value="1"/>
</dbReference>
<keyword evidence="4" id="KW-1185">Reference proteome</keyword>
<dbReference type="RefSeq" id="WP_058462821.1">
    <property type="nucleotide sequence ID" value="NZ_CAAAHS010000011.1"/>
</dbReference>
<dbReference type="EMBL" id="LR134428">
    <property type="protein sequence ID" value="VEH85623.1"/>
    <property type="molecule type" value="Genomic_DNA"/>
</dbReference>
<dbReference type="GO" id="GO:0016757">
    <property type="term" value="F:glycosyltransferase activity"/>
    <property type="evidence" value="ECO:0007669"/>
    <property type="project" value="UniProtKB-KW"/>
</dbReference>
<dbReference type="EC" id="2.4.2.29" evidence="3"/>
<dbReference type="STRING" id="45056.Lade_1747"/>
<dbReference type="EMBL" id="LNKA01000016">
    <property type="protein sequence ID" value="KTC64940.1"/>
    <property type="molecule type" value="Genomic_DNA"/>
</dbReference>
<geneLocation type="plasmid" evidence="3 5">
    <name>19</name>
</geneLocation>
<dbReference type="PANTHER" id="PTHR46064:SF1">
    <property type="entry name" value="QUEUINE TRNA-RIBOSYLTRANSFERASE ACCESSORY SUBUNIT 2"/>
    <property type="match status" value="1"/>
</dbReference>
<sequence>MSIIPIITSKEGASLTFANWLEAGVEKVACYLSDLLIKPGIQLLKERPLKQYISWPGEIALNLDGLKANDEGVIKIRSPYDGSIISTTTSEILALVISLKPEKVIIPERFCNKMNDFLEQIPKEIFVYVSEKCLPINSKKTYGIYLRYQHQDFTEFLEVIKSYRDYSCYVSGDFDFYALERLKEKKVSIETDFLAKEGVQGFVISQGNLVDLKDEAYSLDFEKIDNACQCPSCNLNFTKAYLHHLYFNTPLLCHRLLIQHNAWNL</sequence>
<keyword evidence="3" id="KW-0328">Glycosyltransferase</keyword>
<feature type="domain" description="tRNA-guanine(15) transglycosylase-like" evidence="1">
    <location>
        <begin position="200"/>
        <end position="263"/>
    </location>
</feature>
<reference evidence="2 4" key="1">
    <citation type="submission" date="2015-11" db="EMBL/GenBank/DDBJ databases">
        <title>Identification of large and diverse effector repertoires of 38 Legionella species.</title>
        <authorList>
            <person name="Burstein D."/>
            <person name="Amaro F."/>
            <person name="Zusman T."/>
            <person name="Lifshitz Z."/>
            <person name="Cohen O."/>
            <person name="Gilbert J.A."/>
            <person name="Pupko T."/>
            <person name="Shuman H.A."/>
            <person name="Segal G."/>
        </authorList>
    </citation>
    <scope>NUCLEOTIDE SEQUENCE [LARGE SCALE GENOMIC DNA]</scope>
    <source>
        <strain evidence="2 4">1762-AUS-E</strain>
    </source>
</reference>
<protein>
    <submittedName>
        <fullName evidence="2">Queuine tRNA-ribosyltransferase</fullName>
        <ecNumber evidence="3">2.4.2.29</ecNumber>
    </submittedName>
</protein>
<dbReference type="Pfam" id="PF01702">
    <property type="entry name" value="TGT"/>
    <property type="match status" value="1"/>
</dbReference>
<dbReference type="InterPro" id="IPR036511">
    <property type="entry name" value="TGT-like_sf"/>
</dbReference>
<gene>
    <name evidence="2" type="primary">tgt</name>
    <name evidence="2" type="ORF">Lade_1747</name>
    <name evidence="3" type="ORF">NCTC12735_01258</name>
</gene>
<dbReference type="SUPFAM" id="SSF51713">
    <property type="entry name" value="tRNA-guanine transglycosylase"/>
    <property type="match status" value="1"/>
</dbReference>
<proteinExistence type="predicted"/>
<evidence type="ECO:0000313" key="5">
    <source>
        <dbReference type="Proteomes" id="UP000281170"/>
    </source>
</evidence>
<reference evidence="3 5" key="2">
    <citation type="submission" date="2018-12" db="EMBL/GenBank/DDBJ databases">
        <authorList>
            <consortium name="Pathogen Informatics"/>
        </authorList>
    </citation>
    <scope>NUCLEOTIDE SEQUENCE [LARGE SCALE GENOMIC DNA]</scope>
    <source>
        <strain evidence="3 5">NCTC12735</strain>
        <plasmid evidence="5">19</plasmid>
    </source>
</reference>
<name>A0A0W0R1I1_9GAMM</name>
<evidence type="ECO:0000259" key="1">
    <source>
        <dbReference type="Pfam" id="PF01702"/>
    </source>
</evidence>
<keyword evidence="2" id="KW-0808">Transferase</keyword>
<dbReference type="PATRIC" id="fig|45056.6.peg.1803"/>